<dbReference type="InterPro" id="IPR001466">
    <property type="entry name" value="Beta-lactam-related"/>
</dbReference>
<gene>
    <name evidence="3" type="ORF">R4146_04085</name>
</gene>
<dbReference type="InterPro" id="IPR050789">
    <property type="entry name" value="Diverse_Enzym_Activities"/>
</dbReference>
<organism evidence="3 4">
    <name type="scientific">Nicoliella lavandulae</name>
    <dbReference type="NCBI Taxonomy" id="3082954"/>
    <lineage>
        <taxon>Bacteria</taxon>
        <taxon>Bacillati</taxon>
        <taxon>Bacillota</taxon>
        <taxon>Bacilli</taxon>
        <taxon>Lactobacillales</taxon>
        <taxon>Lactobacillaceae</taxon>
        <taxon>Nicoliella</taxon>
    </lineage>
</organism>
<evidence type="ECO:0000313" key="3">
    <source>
        <dbReference type="EMBL" id="MEJ6400348.1"/>
    </source>
</evidence>
<name>A0ABU8SLL3_9LACO</name>
<evidence type="ECO:0000256" key="1">
    <source>
        <dbReference type="ARBA" id="ARBA00022801"/>
    </source>
</evidence>
<dbReference type="EMBL" id="JAWMWH010000001">
    <property type="protein sequence ID" value="MEJ6400348.1"/>
    <property type="molecule type" value="Genomic_DNA"/>
</dbReference>
<dbReference type="EC" id="3.1.1.103" evidence="3"/>
<dbReference type="PANTHER" id="PTHR43283">
    <property type="entry name" value="BETA-LACTAMASE-RELATED"/>
    <property type="match status" value="1"/>
</dbReference>
<reference evidence="3 4" key="1">
    <citation type="submission" date="2023-10" db="EMBL/GenBank/DDBJ databases">
        <title>Nicoliella lavandulae sp. nov. isolated from Lavandula angustifolia flowers.</title>
        <authorList>
            <person name="Alcantara C."/>
            <person name="Zuniga M."/>
            <person name="Landete J.M."/>
            <person name="Monedero V."/>
        </authorList>
    </citation>
    <scope>NUCLEOTIDE SEQUENCE [LARGE SCALE GENOMIC DNA]</scope>
    <source>
        <strain evidence="3 4">Es01</strain>
    </source>
</reference>
<keyword evidence="4" id="KW-1185">Reference proteome</keyword>
<dbReference type="Proteomes" id="UP001370590">
    <property type="component" value="Unassembled WGS sequence"/>
</dbReference>
<dbReference type="Gene3D" id="3.40.710.10">
    <property type="entry name" value="DD-peptidase/beta-lactamase superfamily"/>
    <property type="match status" value="1"/>
</dbReference>
<protein>
    <submittedName>
        <fullName evidence="3">Serine hydrolase domain-containing protein</fullName>
        <ecNumber evidence="3">3.1.1.103</ecNumber>
    </submittedName>
</protein>
<feature type="domain" description="Beta-lactamase-related" evidence="2">
    <location>
        <begin position="9"/>
        <end position="309"/>
    </location>
</feature>
<evidence type="ECO:0000313" key="4">
    <source>
        <dbReference type="Proteomes" id="UP001370590"/>
    </source>
</evidence>
<sequence length="329" mass="36336">MNFERSKMLIRQMVTDQVVPGASDAFFDGANWQVEQLGQRQVVPSQLPLTAGLTYDVASLTKVVATLPVILQLIEQGQLGLQDSVSEYLPEFDGPAVKIFNLLTHTSGIEGYIPNRNQLDKPTLVNALLTQLHVGPNLNRKMVYADVNFIYLGWIASRILGQPIQDLAIERVFKPLNMTGATFTPDPVNCVPTEMTAHGLLQGQVDDPKAQILGRDCGSAGLFATMADLIKFSNEMMQPTGKILSTNTIHALMADHTINGHLGRSYGWAFDHCQHDFIWQTGYTGTAMVLSPLTHTAMILLTNRIHPTAPNETFIPKRNQIINAFLQTK</sequence>
<dbReference type="SUPFAM" id="SSF56601">
    <property type="entry name" value="beta-lactamase/transpeptidase-like"/>
    <property type="match status" value="1"/>
</dbReference>
<keyword evidence="1 3" id="KW-0378">Hydrolase</keyword>
<accession>A0ABU8SLL3</accession>
<dbReference type="GO" id="GO:0016787">
    <property type="term" value="F:hydrolase activity"/>
    <property type="evidence" value="ECO:0007669"/>
    <property type="project" value="UniProtKB-KW"/>
</dbReference>
<dbReference type="RefSeq" id="WP_339960158.1">
    <property type="nucleotide sequence ID" value="NZ_JAWMWH010000001.1"/>
</dbReference>
<proteinExistence type="predicted"/>
<evidence type="ECO:0000259" key="2">
    <source>
        <dbReference type="Pfam" id="PF00144"/>
    </source>
</evidence>
<dbReference type="Pfam" id="PF00144">
    <property type="entry name" value="Beta-lactamase"/>
    <property type="match status" value="1"/>
</dbReference>
<dbReference type="InterPro" id="IPR012338">
    <property type="entry name" value="Beta-lactam/transpept-like"/>
</dbReference>
<dbReference type="PANTHER" id="PTHR43283:SF11">
    <property type="entry name" value="BETA-LACTAMASE-RELATED DOMAIN-CONTAINING PROTEIN"/>
    <property type="match status" value="1"/>
</dbReference>
<comment type="caution">
    <text evidence="3">The sequence shown here is derived from an EMBL/GenBank/DDBJ whole genome shotgun (WGS) entry which is preliminary data.</text>
</comment>